<keyword evidence="1" id="KW-1133">Transmembrane helix</keyword>
<feature type="transmembrane region" description="Helical" evidence="1">
    <location>
        <begin position="57"/>
        <end position="76"/>
    </location>
</feature>
<evidence type="ECO:0008006" key="4">
    <source>
        <dbReference type="Google" id="ProtNLM"/>
    </source>
</evidence>
<evidence type="ECO:0000256" key="1">
    <source>
        <dbReference type="SAM" id="Phobius"/>
    </source>
</evidence>
<reference evidence="2 3" key="1">
    <citation type="journal article" date="2006" name="Science">
        <title>Phytophthora genome sequences uncover evolutionary origins and mechanisms of pathogenesis.</title>
        <authorList>
            <person name="Tyler B.M."/>
            <person name="Tripathy S."/>
            <person name="Zhang X."/>
            <person name="Dehal P."/>
            <person name="Jiang R.H."/>
            <person name="Aerts A."/>
            <person name="Arredondo F.D."/>
            <person name="Baxter L."/>
            <person name="Bensasson D."/>
            <person name="Beynon J.L."/>
            <person name="Chapman J."/>
            <person name="Damasceno C.M."/>
            <person name="Dorrance A.E."/>
            <person name="Dou D."/>
            <person name="Dickerman A.W."/>
            <person name="Dubchak I.L."/>
            <person name="Garbelotto M."/>
            <person name="Gijzen M."/>
            <person name="Gordon S.G."/>
            <person name="Govers F."/>
            <person name="Grunwald N.J."/>
            <person name="Huang W."/>
            <person name="Ivors K.L."/>
            <person name="Jones R.W."/>
            <person name="Kamoun S."/>
            <person name="Krampis K."/>
            <person name="Lamour K.H."/>
            <person name="Lee M.K."/>
            <person name="McDonald W.H."/>
            <person name="Medina M."/>
            <person name="Meijer H.J."/>
            <person name="Nordberg E.K."/>
            <person name="Maclean D.J."/>
            <person name="Ospina-Giraldo M.D."/>
            <person name="Morris P.F."/>
            <person name="Phuntumart V."/>
            <person name="Putnam N.H."/>
            <person name="Rash S."/>
            <person name="Rose J.K."/>
            <person name="Sakihama Y."/>
            <person name="Salamov A.A."/>
            <person name="Savidor A."/>
            <person name="Scheuring C.F."/>
            <person name="Smith B.M."/>
            <person name="Sobral B.W."/>
            <person name="Terry A."/>
            <person name="Torto-Alalibo T.A."/>
            <person name="Win J."/>
            <person name="Xu Z."/>
            <person name="Zhang H."/>
            <person name="Grigoriev I.V."/>
            <person name="Rokhsar D.S."/>
            <person name="Boore J.L."/>
        </authorList>
    </citation>
    <scope>NUCLEOTIDE SEQUENCE [LARGE SCALE GENOMIC DNA]</scope>
    <source>
        <strain evidence="2 3">P6497</strain>
    </source>
</reference>
<keyword evidence="1" id="KW-0472">Membrane</keyword>
<keyword evidence="1" id="KW-0812">Transmembrane</keyword>
<keyword evidence="3" id="KW-1185">Reference proteome</keyword>
<dbReference type="GeneID" id="20642921"/>
<accession>G5AFT3</accession>
<dbReference type="EMBL" id="JH159166">
    <property type="protein sequence ID" value="EGZ05449.1"/>
    <property type="molecule type" value="Genomic_DNA"/>
</dbReference>
<proteinExistence type="predicted"/>
<dbReference type="KEGG" id="psoj:PHYSODRAFT_307725"/>
<gene>
    <name evidence="2" type="ORF">PHYSODRAFT_307725</name>
</gene>
<evidence type="ECO:0000313" key="3">
    <source>
        <dbReference type="Proteomes" id="UP000002640"/>
    </source>
</evidence>
<evidence type="ECO:0000313" key="2">
    <source>
        <dbReference type="EMBL" id="EGZ05449.1"/>
    </source>
</evidence>
<organism evidence="2 3">
    <name type="scientific">Phytophthora sojae (strain P6497)</name>
    <name type="common">Soybean stem and root rot agent</name>
    <name type="synonym">Phytophthora megasperma f. sp. glycines</name>
    <dbReference type="NCBI Taxonomy" id="1094619"/>
    <lineage>
        <taxon>Eukaryota</taxon>
        <taxon>Sar</taxon>
        <taxon>Stramenopiles</taxon>
        <taxon>Oomycota</taxon>
        <taxon>Peronosporomycetes</taxon>
        <taxon>Peronosporales</taxon>
        <taxon>Peronosporaceae</taxon>
        <taxon>Phytophthora</taxon>
    </lineage>
</organism>
<protein>
    <recommendedName>
        <fullName evidence="4">RxLR effector protein</fullName>
    </recommendedName>
</protein>
<name>G5AFT3_PHYSP</name>
<dbReference type="AlphaFoldDB" id="G5AFT3"/>
<dbReference type="RefSeq" id="XP_009538980.1">
    <property type="nucleotide sequence ID" value="XM_009540685.1"/>
</dbReference>
<feature type="transmembrane region" description="Helical" evidence="1">
    <location>
        <begin position="154"/>
        <end position="174"/>
    </location>
</feature>
<dbReference type="Proteomes" id="UP000002640">
    <property type="component" value="Unassembled WGS sequence"/>
</dbReference>
<sequence>MAYKYGSDSWGWVPLRVFPLPPGAAAAYILERLGQQAESDIHEFPSKSNKAFPKASTMRLTVLLVLFVATFVSGFVDFTSAEDAASTNNAPTLKRIALDKLVGRHRGSQTVGSEERVGAPGALWFAARMNKGKSKISTQSTEGIAQGWPKWAKALLILGAVGVVSGTVGGGVLLTNSRNHPSS</sequence>
<dbReference type="InParanoid" id="G5AFT3"/>